<feature type="domain" description="Erythromycin biosynthesis protein CIII-like C-terminal" evidence="3">
    <location>
        <begin position="338"/>
        <end position="430"/>
    </location>
</feature>
<dbReference type="RefSeq" id="XP_046066527.1">
    <property type="nucleotide sequence ID" value="XM_046218766.1"/>
</dbReference>
<keyword evidence="2" id="KW-0808">Transferase</keyword>
<dbReference type="AlphaFoldDB" id="A0AAD4KKF4"/>
<comment type="caution">
    <text evidence="4">The sequence shown here is derived from an EMBL/GenBank/DDBJ whole genome shotgun (WGS) entry which is preliminary data.</text>
</comment>
<evidence type="ECO:0000256" key="1">
    <source>
        <dbReference type="ARBA" id="ARBA00022676"/>
    </source>
</evidence>
<sequence length="488" mass="54792">MHIAFLSNPASGEVNVQLAMAQQLVAQDHFVTFLSAESCRKKVDQLRKAQQKSKQDLVRFISLGAGRTLDDFTPFIQERMPFMRRVPGDPVSLETCIEAALGAAEEHAETAIRVRDHLNALDPDMICVDILTPPLVTGVRLTKRQFILTIPCSPGLTALPGMFEPHMVAAKRDGSWGTLFENMYLRFRGSLHSRTHRDCIAKREMLSRRFGLQSYGVSRDTSLVPPYWEDENCMAGIHFNTPGLSDCPRQSSKIVFVGAGVSVETPQTAFSEFDWMEEAILQGEDVVYINMGSMFIWQRHEFWNCIAGFETVYKKKDGHIRFLFKINFPVDSRHGLFSTDELPSYVRLTNWIEDQSAIYSHPALKAFIHHGGGNSFNEAVYYGIPQLVLSQWLDTHEYANYAHELGLGLRSDRPPHIDAQDIAAKILTLLGPLWPTFKSRCQIWAVRSHIAGGASSAAKIVLSHAELTERQDSGLSLPPSPMSTEWAI</sequence>
<dbReference type="InterPro" id="IPR010610">
    <property type="entry name" value="EryCIII-like_C"/>
</dbReference>
<dbReference type="GeneID" id="70249053"/>
<dbReference type="PANTHER" id="PTHR48043">
    <property type="entry name" value="EG:EG0003.4 PROTEIN-RELATED"/>
    <property type="match status" value="1"/>
</dbReference>
<proteinExistence type="predicted"/>
<dbReference type="Gene3D" id="3.40.50.2000">
    <property type="entry name" value="Glycogen Phosphorylase B"/>
    <property type="match status" value="2"/>
</dbReference>
<evidence type="ECO:0000259" key="3">
    <source>
        <dbReference type="Pfam" id="PF06722"/>
    </source>
</evidence>
<dbReference type="CDD" id="cd03784">
    <property type="entry name" value="GT1_Gtf-like"/>
    <property type="match status" value="1"/>
</dbReference>
<protein>
    <submittedName>
        <fullName evidence="4">Glycosyltransferase</fullName>
    </submittedName>
</protein>
<evidence type="ECO:0000256" key="2">
    <source>
        <dbReference type="ARBA" id="ARBA00022679"/>
    </source>
</evidence>
<dbReference type="PANTHER" id="PTHR48043:SF151">
    <property type="entry name" value="GLYCOSYLTRANSFERASE FAMILY 1 PROTEIN"/>
    <property type="match status" value="1"/>
</dbReference>
<accession>A0AAD4KKF4</accession>
<dbReference type="InterPro" id="IPR050271">
    <property type="entry name" value="UDP-glycosyltransferase"/>
</dbReference>
<dbReference type="SUPFAM" id="SSF53756">
    <property type="entry name" value="UDP-Glycosyltransferase/glycogen phosphorylase"/>
    <property type="match status" value="1"/>
</dbReference>
<dbReference type="Proteomes" id="UP001201262">
    <property type="component" value="Unassembled WGS sequence"/>
</dbReference>
<dbReference type="GO" id="GO:0008194">
    <property type="term" value="F:UDP-glycosyltransferase activity"/>
    <property type="evidence" value="ECO:0007669"/>
    <property type="project" value="InterPro"/>
</dbReference>
<gene>
    <name evidence="4" type="ORF">BGW36DRAFT_401617</name>
</gene>
<organism evidence="4 5">
    <name type="scientific">Talaromyces proteolyticus</name>
    <dbReference type="NCBI Taxonomy" id="1131652"/>
    <lineage>
        <taxon>Eukaryota</taxon>
        <taxon>Fungi</taxon>
        <taxon>Dikarya</taxon>
        <taxon>Ascomycota</taxon>
        <taxon>Pezizomycotina</taxon>
        <taxon>Eurotiomycetes</taxon>
        <taxon>Eurotiomycetidae</taxon>
        <taxon>Eurotiales</taxon>
        <taxon>Trichocomaceae</taxon>
        <taxon>Talaromyces</taxon>
        <taxon>Talaromyces sect. Bacilispori</taxon>
    </lineage>
</organism>
<reference evidence="4" key="1">
    <citation type="submission" date="2021-12" db="EMBL/GenBank/DDBJ databases">
        <title>Convergent genome expansion in fungi linked to evolution of root-endophyte symbiosis.</title>
        <authorList>
            <consortium name="DOE Joint Genome Institute"/>
            <person name="Ke Y.-H."/>
            <person name="Bonito G."/>
            <person name="Liao H.-L."/>
            <person name="Looney B."/>
            <person name="Rojas-Flechas A."/>
            <person name="Nash J."/>
            <person name="Hameed K."/>
            <person name="Schadt C."/>
            <person name="Martin F."/>
            <person name="Crous P.W."/>
            <person name="Miettinen O."/>
            <person name="Magnuson J.K."/>
            <person name="Labbe J."/>
            <person name="Jacobson D."/>
            <person name="Doktycz M.J."/>
            <person name="Veneault-Fourrey C."/>
            <person name="Kuo A."/>
            <person name="Mondo S."/>
            <person name="Calhoun S."/>
            <person name="Riley R."/>
            <person name="Ohm R."/>
            <person name="LaButti K."/>
            <person name="Andreopoulos B."/>
            <person name="Pangilinan J."/>
            <person name="Nolan M."/>
            <person name="Tritt A."/>
            <person name="Clum A."/>
            <person name="Lipzen A."/>
            <person name="Daum C."/>
            <person name="Barry K."/>
            <person name="Grigoriev I.V."/>
            <person name="Vilgalys R."/>
        </authorList>
    </citation>
    <scope>NUCLEOTIDE SEQUENCE</scope>
    <source>
        <strain evidence="4">PMI_201</strain>
    </source>
</reference>
<dbReference type="InterPro" id="IPR002213">
    <property type="entry name" value="UDP_glucos_trans"/>
</dbReference>
<keyword evidence="1" id="KW-0328">Glycosyltransferase</keyword>
<keyword evidence="5" id="KW-1185">Reference proteome</keyword>
<dbReference type="GO" id="GO:0016758">
    <property type="term" value="F:hexosyltransferase activity"/>
    <property type="evidence" value="ECO:0007669"/>
    <property type="project" value="UniProtKB-ARBA"/>
</dbReference>
<evidence type="ECO:0000313" key="4">
    <source>
        <dbReference type="EMBL" id="KAH8690244.1"/>
    </source>
</evidence>
<dbReference type="Pfam" id="PF06722">
    <property type="entry name" value="EryCIII-like_C"/>
    <property type="match status" value="1"/>
</dbReference>
<dbReference type="EMBL" id="JAJTJA010000014">
    <property type="protein sequence ID" value="KAH8690244.1"/>
    <property type="molecule type" value="Genomic_DNA"/>
</dbReference>
<name>A0AAD4KKF4_9EURO</name>
<evidence type="ECO:0000313" key="5">
    <source>
        <dbReference type="Proteomes" id="UP001201262"/>
    </source>
</evidence>